<dbReference type="EMBL" id="JAEAOA010001018">
    <property type="protein sequence ID" value="KAK3592750.1"/>
    <property type="molecule type" value="Genomic_DNA"/>
</dbReference>
<accession>A0AAE0SJQ6</accession>
<reference evidence="1" key="1">
    <citation type="journal article" date="2021" name="Genome Biol. Evol.">
        <title>A High-Quality Reference Genome for a Parasitic Bivalve with Doubly Uniparental Inheritance (Bivalvia: Unionida).</title>
        <authorList>
            <person name="Smith C.H."/>
        </authorList>
    </citation>
    <scope>NUCLEOTIDE SEQUENCE</scope>
    <source>
        <strain evidence="1">CHS0354</strain>
    </source>
</reference>
<reference evidence="1" key="2">
    <citation type="journal article" date="2021" name="Genome Biol. Evol.">
        <title>Developing a high-quality reference genome for a parasitic bivalve with doubly uniparental inheritance (Bivalvia: Unionida).</title>
        <authorList>
            <person name="Smith C.H."/>
        </authorList>
    </citation>
    <scope>NUCLEOTIDE SEQUENCE</scope>
    <source>
        <strain evidence="1">CHS0354</strain>
        <tissue evidence="1">Mantle</tissue>
    </source>
</reference>
<comment type="caution">
    <text evidence="1">The sequence shown here is derived from an EMBL/GenBank/DDBJ whole genome shotgun (WGS) entry which is preliminary data.</text>
</comment>
<evidence type="ECO:0000313" key="2">
    <source>
        <dbReference type="Proteomes" id="UP001195483"/>
    </source>
</evidence>
<protein>
    <submittedName>
        <fullName evidence="1">Uncharacterized protein</fullName>
    </submittedName>
</protein>
<dbReference type="Proteomes" id="UP001195483">
    <property type="component" value="Unassembled WGS sequence"/>
</dbReference>
<name>A0AAE0SJQ6_9BIVA</name>
<gene>
    <name evidence="1" type="ORF">CHS0354_016506</name>
</gene>
<dbReference type="AlphaFoldDB" id="A0AAE0SJQ6"/>
<keyword evidence="2" id="KW-1185">Reference proteome</keyword>
<reference evidence="1" key="3">
    <citation type="submission" date="2023-05" db="EMBL/GenBank/DDBJ databases">
        <authorList>
            <person name="Smith C.H."/>
        </authorList>
    </citation>
    <scope>NUCLEOTIDE SEQUENCE</scope>
    <source>
        <strain evidence="1">CHS0354</strain>
        <tissue evidence="1">Mantle</tissue>
    </source>
</reference>
<sequence length="112" mass="12681">MSLLQRIQKQIAPSCTDPVLIIQSRGTQLPLFSRCCWIRPNGEVTISPQETKIIAVTATHNRPVDSHLKRSTLLGPERIILTHRQATFVAKHNSERRGFVLNVSTSQLYRHA</sequence>
<proteinExistence type="predicted"/>
<organism evidence="1 2">
    <name type="scientific">Potamilus streckersoni</name>
    <dbReference type="NCBI Taxonomy" id="2493646"/>
    <lineage>
        <taxon>Eukaryota</taxon>
        <taxon>Metazoa</taxon>
        <taxon>Spiralia</taxon>
        <taxon>Lophotrochozoa</taxon>
        <taxon>Mollusca</taxon>
        <taxon>Bivalvia</taxon>
        <taxon>Autobranchia</taxon>
        <taxon>Heteroconchia</taxon>
        <taxon>Palaeoheterodonta</taxon>
        <taxon>Unionida</taxon>
        <taxon>Unionoidea</taxon>
        <taxon>Unionidae</taxon>
        <taxon>Ambleminae</taxon>
        <taxon>Lampsilini</taxon>
        <taxon>Potamilus</taxon>
    </lineage>
</organism>
<evidence type="ECO:0000313" key="1">
    <source>
        <dbReference type="EMBL" id="KAK3592750.1"/>
    </source>
</evidence>